<dbReference type="PANTHER" id="PTHR23081">
    <property type="entry name" value="RNA POLYMERASE II CTD PHOSPHATASE"/>
    <property type="match status" value="1"/>
</dbReference>
<evidence type="ECO:0000256" key="7">
    <source>
        <dbReference type="SAM" id="MobiDB-lite"/>
    </source>
</evidence>
<dbReference type="GO" id="GO:0008420">
    <property type="term" value="F:RNA polymerase II CTD heptapeptide repeat phosphatase activity"/>
    <property type="evidence" value="ECO:0007669"/>
    <property type="project" value="UniProtKB-UniRule"/>
</dbReference>
<dbReference type="Pfam" id="PF03031">
    <property type="entry name" value="NIF"/>
    <property type="match status" value="1"/>
</dbReference>
<dbReference type="PANTHER" id="PTHR23081:SF23">
    <property type="entry name" value="RNA POLYMERASE II C-TERMINAL DOMAIN PHOSPHATASE-LIKE"/>
    <property type="match status" value="1"/>
</dbReference>
<comment type="function">
    <text evidence="6">This promotes the activity of RNA polymerase II.</text>
</comment>
<dbReference type="OrthoDB" id="685494at2759"/>
<reference evidence="10" key="1">
    <citation type="journal article" date="2021" name="bioRxiv">
        <title>Whole Genome Assembly and Annotation of Northern Wild Rice, Zizania palustris L., Supports a Whole Genome Duplication in the Zizania Genus.</title>
        <authorList>
            <person name="Haas M."/>
            <person name="Kono T."/>
            <person name="Macchietto M."/>
            <person name="Millas R."/>
            <person name="McGilp L."/>
            <person name="Shao M."/>
            <person name="Duquette J."/>
            <person name="Hirsch C.N."/>
            <person name="Kimball J."/>
        </authorList>
    </citation>
    <scope>NUCLEOTIDE SEQUENCE</scope>
    <source>
        <tissue evidence="10">Fresh leaf tissue</tissue>
    </source>
</reference>
<dbReference type="AlphaFoldDB" id="A0A8J5RIX3"/>
<evidence type="ECO:0000259" key="8">
    <source>
        <dbReference type="PROSITE" id="PS50172"/>
    </source>
</evidence>
<reference evidence="10" key="2">
    <citation type="submission" date="2021-02" db="EMBL/GenBank/DDBJ databases">
        <authorList>
            <person name="Kimball J.A."/>
            <person name="Haas M.W."/>
            <person name="Macchietto M."/>
            <person name="Kono T."/>
            <person name="Duquette J."/>
            <person name="Shao M."/>
        </authorList>
    </citation>
    <scope>NUCLEOTIDE SEQUENCE</scope>
    <source>
        <tissue evidence="10">Fresh leaf tissue</tissue>
    </source>
</reference>
<evidence type="ECO:0000256" key="3">
    <source>
        <dbReference type="ARBA" id="ARBA00023242"/>
    </source>
</evidence>
<name>A0A8J5RIX3_ZIZPA</name>
<evidence type="ECO:0000259" key="9">
    <source>
        <dbReference type="PROSITE" id="PS50969"/>
    </source>
</evidence>
<sequence length="402" mass="44407">MDPSAAADAIGGMEAGGEDASARGCPNPGVGSQLLLPRGQKKDDGAEDSEQGSGAGEASGHSLGYISDDSMTLTELGTKDDHLASLLLSKKLILVLDLDHTLINSTGVHDLSPIEQANGFSQHTGDDPGKGLFRLNSLSPQMFAKLRPFVRGFLQQANAMFEMHVYTLGKRRYAWEIAKLLDPDGVYFGERIISCEESTKRNRKNLDVVVPADENVVVVILDDRKDVWKEHNDNLIEMEKYLYFASSCRNYNTMSLAELNRDEREHDGALTVILDVLRRVHECFFHSVCGAAFSDVREVIRLSRQEVLSGCTLAFCRVKSVNPLDSSANYQQMRQRAKHLGADCTAKVVAAVTHVVATDRTTHKARWALENGKFLVSKKWIDAAHFRWSKPNEQNFPVTGGS</sequence>
<comment type="catalytic activity">
    <reaction evidence="4 6">
        <text>O-phospho-L-seryl-[protein] + H2O = L-seryl-[protein] + phosphate</text>
        <dbReference type="Rhea" id="RHEA:20629"/>
        <dbReference type="Rhea" id="RHEA-COMP:9863"/>
        <dbReference type="Rhea" id="RHEA-COMP:11604"/>
        <dbReference type="ChEBI" id="CHEBI:15377"/>
        <dbReference type="ChEBI" id="CHEBI:29999"/>
        <dbReference type="ChEBI" id="CHEBI:43474"/>
        <dbReference type="ChEBI" id="CHEBI:83421"/>
        <dbReference type="EC" id="3.1.3.16"/>
    </reaction>
</comment>
<dbReference type="PROSITE" id="PS50969">
    <property type="entry name" value="FCP1"/>
    <property type="match status" value="1"/>
</dbReference>
<protein>
    <recommendedName>
        <fullName evidence="6">RNA polymerase II C-terminal domain phosphatase-like</fullName>
        <ecNumber evidence="6">3.1.3.16</ecNumber>
    </recommendedName>
</protein>
<comment type="subcellular location">
    <subcellularLocation>
        <location evidence="1 6">Nucleus</location>
    </subcellularLocation>
</comment>
<keyword evidence="3 6" id="KW-0539">Nucleus</keyword>
<proteinExistence type="predicted"/>
<dbReference type="CDD" id="cd07521">
    <property type="entry name" value="HAD_FCP1-like"/>
    <property type="match status" value="1"/>
</dbReference>
<dbReference type="GO" id="GO:0005634">
    <property type="term" value="C:nucleus"/>
    <property type="evidence" value="ECO:0007669"/>
    <property type="project" value="UniProtKB-SubCell"/>
</dbReference>
<dbReference type="NCBIfam" id="TIGR02250">
    <property type="entry name" value="FCP1_euk"/>
    <property type="match status" value="1"/>
</dbReference>
<dbReference type="InterPro" id="IPR039189">
    <property type="entry name" value="Fcp1"/>
</dbReference>
<keyword evidence="2 6" id="KW-0378">Hydrolase</keyword>
<dbReference type="InterPro" id="IPR001357">
    <property type="entry name" value="BRCT_dom"/>
</dbReference>
<evidence type="ECO:0000256" key="4">
    <source>
        <dbReference type="ARBA" id="ARBA00047761"/>
    </source>
</evidence>
<dbReference type="InterPro" id="IPR011947">
    <property type="entry name" value="FCP1_euk"/>
</dbReference>
<feature type="domain" description="FCP1 homology" evidence="9">
    <location>
        <begin position="87"/>
        <end position="263"/>
    </location>
</feature>
<dbReference type="PROSITE" id="PS50172">
    <property type="entry name" value="BRCT"/>
    <property type="match status" value="1"/>
</dbReference>
<comment type="catalytic activity">
    <reaction evidence="5 6">
        <text>O-phospho-L-threonyl-[protein] + H2O = L-threonyl-[protein] + phosphate</text>
        <dbReference type="Rhea" id="RHEA:47004"/>
        <dbReference type="Rhea" id="RHEA-COMP:11060"/>
        <dbReference type="Rhea" id="RHEA-COMP:11605"/>
        <dbReference type="ChEBI" id="CHEBI:15377"/>
        <dbReference type="ChEBI" id="CHEBI:30013"/>
        <dbReference type="ChEBI" id="CHEBI:43474"/>
        <dbReference type="ChEBI" id="CHEBI:61977"/>
        <dbReference type="EC" id="3.1.3.16"/>
    </reaction>
</comment>
<organism evidence="10 11">
    <name type="scientific">Zizania palustris</name>
    <name type="common">Northern wild rice</name>
    <dbReference type="NCBI Taxonomy" id="103762"/>
    <lineage>
        <taxon>Eukaryota</taxon>
        <taxon>Viridiplantae</taxon>
        <taxon>Streptophyta</taxon>
        <taxon>Embryophyta</taxon>
        <taxon>Tracheophyta</taxon>
        <taxon>Spermatophyta</taxon>
        <taxon>Magnoliopsida</taxon>
        <taxon>Liliopsida</taxon>
        <taxon>Poales</taxon>
        <taxon>Poaceae</taxon>
        <taxon>BOP clade</taxon>
        <taxon>Oryzoideae</taxon>
        <taxon>Oryzeae</taxon>
        <taxon>Zizaniinae</taxon>
        <taxon>Zizania</taxon>
    </lineage>
</organism>
<evidence type="ECO:0000313" key="11">
    <source>
        <dbReference type="Proteomes" id="UP000729402"/>
    </source>
</evidence>
<evidence type="ECO:0000313" key="10">
    <source>
        <dbReference type="EMBL" id="KAG8060545.1"/>
    </source>
</evidence>
<evidence type="ECO:0000256" key="6">
    <source>
        <dbReference type="RuleBase" id="RU366066"/>
    </source>
</evidence>
<dbReference type="EC" id="3.1.3.16" evidence="6"/>
<dbReference type="EMBL" id="JAAALK010000287">
    <property type="protein sequence ID" value="KAG8060545.1"/>
    <property type="molecule type" value="Genomic_DNA"/>
</dbReference>
<keyword evidence="11" id="KW-1185">Reference proteome</keyword>
<feature type="domain" description="BRCT" evidence="8">
    <location>
        <begin position="303"/>
        <end position="381"/>
    </location>
</feature>
<comment type="caution">
    <text evidence="10">The sequence shown here is derived from an EMBL/GenBank/DDBJ whole genome shotgun (WGS) entry which is preliminary data.</text>
</comment>
<evidence type="ECO:0000256" key="1">
    <source>
        <dbReference type="ARBA" id="ARBA00004123"/>
    </source>
</evidence>
<gene>
    <name evidence="10" type="ORF">GUJ93_ZPchr0002g23018</name>
</gene>
<evidence type="ECO:0000256" key="2">
    <source>
        <dbReference type="ARBA" id="ARBA00022801"/>
    </source>
</evidence>
<dbReference type="Proteomes" id="UP000729402">
    <property type="component" value="Unassembled WGS sequence"/>
</dbReference>
<dbReference type="Pfam" id="PF00533">
    <property type="entry name" value="BRCT"/>
    <property type="match status" value="1"/>
</dbReference>
<feature type="region of interest" description="Disordered" evidence="7">
    <location>
        <begin position="1"/>
        <end position="61"/>
    </location>
</feature>
<evidence type="ECO:0000256" key="5">
    <source>
        <dbReference type="ARBA" id="ARBA00048336"/>
    </source>
</evidence>
<dbReference type="SMART" id="SM00577">
    <property type="entry name" value="CPDc"/>
    <property type="match status" value="1"/>
</dbReference>
<accession>A0A8J5RIX3</accession>
<dbReference type="InterPro" id="IPR004274">
    <property type="entry name" value="FCP1_dom"/>
</dbReference>